<evidence type="ECO:0000256" key="3">
    <source>
        <dbReference type="SAM" id="Phobius"/>
    </source>
</evidence>
<dbReference type="Proteomes" id="UP000238312">
    <property type="component" value="Unassembled WGS sequence"/>
</dbReference>
<keyword evidence="3" id="KW-0812">Transmembrane</keyword>
<dbReference type="PROSITE" id="PS51257">
    <property type="entry name" value="PROKAR_LIPOPROTEIN"/>
    <property type="match status" value="1"/>
</dbReference>
<organism evidence="6 7">
    <name type="scientific">Nonomuraea fuscirosea</name>
    <dbReference type="NCBI Taxonomy" id="1291556"/>
    <lineage>
        <taxon>Bacteria</taxon>
        <taxon>Bacillati</taxon>
        <taxon>Actinomycetota</taxon>
        <taxon>Actinomycetes</taxon>
        <taxon>Streptosporangiales</taxon>
        <taxon>Streptosporangiaceae</taxon>
        <taxon>Nonomuraea</taxon>
    </lineage>
</organism>
<keyword evidence="7" id="KW-1185">Reference proteome</keyword>
<feature type="transmembrane region" description="Helical" evidence="3">
    <location>
        <begin position="273"/>
        <end position="297"/>
    </location>
</feature>
<name>A0A2T0NBB9_9ACTN</name>
<proteinExistence type="predicted"/>
<dbReference type="AlphaFoldDB" id="A0A2T0NBB9"/>
<feature type="signal peptide" evidence="4">
    <location>
        <begin position="1"/>
        <end position="25"/>
    </location>
</feature>
<dbReference type="EMBL" id="PVNG01000001">
    <property type="protein sequence ID" value="PRX70166.1"/>
    <property type="molecule type" value="Genomic_DNA"/>
</dbReference>
<gene>
    <name evidence="6" type="ORF">B0I32_101253</name>
</gene>
<feature type="compositionally biased region" description="Low complexity" evidence="2">
    <location>
        <begin position="313"/>
        <end position="348"/>
    </location>
</feature>
<reference evidence="6 7" key="1">
    <citation type="submission" date="2018-03" db="EMBL/GenBank/DDBJ databases">
        <title>Genomic Encyclopedia of Type Strains, Phase III (KMG-III): the genomes of soil and plant-associated and newly described type strains.</title>
        <authorList>
            <person name="Whitman W."/>
        </authorList>
    </citation>
    <scope>NUCLEOTIDE SEQUENCE [LARGE SCALE GENOMIC DNA]</scope>
    <source>
        <strain evidence="6 7">CGMCC 4.7104</strain>
    </source>
</reference>
<evidence type="ECO:0000256" key="4">
    <source>
        <dbReference type="SAM" id="SignalP"/>
    </source>
</evidence>
<feature type="compositionally biased region" description="Low complexity" evidence="2">
    <location>
        <begin position="43"/>
        <end position="57"/>
    </location>
</feature>
<feature type="domain" description="DUF4349" evidence="5">
    <location>
        <begin position="85"/>
        <end position="297"/>
    </location>
</feature>
<protein>
    <submittedName>
        <fullName evidence="6">Uncharacterized protein DUF4349</fullName>
    </submittedName>
</protein>
<feature type="coiled-coil region" evidence="1">
    <location>
        <begin position="172"/>
        <end position="229"/>
    </location>
</feature>
<feature type="region of interest" description="Disordered" evidence="2">
    <location>
        <begin position="305"/>
        <end position="369"/>
    </location>
</feature>
<accession>A0A2T0NBB9</accession>
<keyword evidence="4" id="KW-0732">Signal</keyword>
<dbReference type="InterPro" id="IPR025645">
    <property type="entry name" value="DUF4349"/>
</dbReference>
<comment type="caution">
    <text evidence="6">The sequence shown here is derived from an EMBL/GenBank/DDBJ whole genome shotgun (WGS) entry which is preliminary data.</text>
</comment>
<dbReference type="OrthoDB" id="186919at2"/>
<evidence type="ECO:0000313" key="6">
    <source>
        <dbReference type="EMBL" id="PRX70166.1"/>
    </source>
</evidence>
<feature type="chain" id="PRO_5039024453" evidence="4">
    <location>
        <begin position="26"/>
        <end position="369"/>
    </location>
</feature>
<evidence type="ECO:0000313" key="7">
    <source>
        <dbReference type="Proteomes" id="UP000238312"/>
    </source>
</evidence>
<evidence type="ECO:0000256" key="1">
    <source>
        <dbReference type="SAM" id="Coils"/>
    </source>
</evidence>
<evidence type="ECO:0000259" key="5">
    <source>
        <dbReference type="Pfam" id="PF14257"/>
    </source>
</evidence>
<evidence type="ECO:0000256" key="2">
    <source>
        <dbReference type="SAM" id="MobiDB-lite"/>
    </source>
</evidence>
<keyword evidence="3" id="KW-1133">Transmembrane helix</keyword>
<feature type="region of interest" description="Disordered" evidence="2">
    <location>
        <begin position="25"/>
        <end position="79"/>
    </location>
</feature>
<dbReference type="Pfam" id="PF14257">
    <property type="entry name" value="DUF4349"/>
    <property type="match status" value="1"/>
</dbReference>
<keyword evidence="3" id="KW-0472">Membrane</keyword>
<keyword evidence="1" id="KW-0175">Coiled coil</keyword>
<dbReference type="RefSeq" id="WP_106234182.1">
    <property type="nucleotide sequence ID" value="NZ_PVNG01000001.1"/>
</dbReference>
<sequence length="369" mass="37830">MRRIRYGIALSAACAALALSGCGGAGGESSSAGAPSREFVRSQDAPQAAPQDADAQDGGVQEDAGRRQEGQAGAAGDVKVTRQDRQVIYTGNMTVRAKQVSTAVQQAKQIVTAAGGYLSQEQTSSASQTEDSATLEFKVPPAKYAEVVGRFGKELGKQLSMHQGTEDVTLKVADVESRLKSASESLESLRTLLKKADTIGQVLQVEREIATREADLESLQAQQKELAAQVSMATLSLQLVGPVAEVVDPAEEPAGFLGGLKSGWDALVSFTKVALTVIGALLPWLLFSSPLIALLVWRIRRDRARRPAPPAGPASSSSAGRPTGPAPAGSAPGGSAPTASAPTASAPTGPAPANPGPGETGSGKEAVEA</sequence>